<comment type="subcellular location">
    <subcellularLocation>
        <location evidence="1 12">Cell outer membrane</location>
        <topology evidence="1 12">Multi-pass membrane protein</topology>
    </subcellularLocation>
</comment>
<organism evidence="16 17">
    <name type="scientific">Pseudoalteromonas tunicata D2</name>
    <dbReference type="NCBI Taxonomy" id="87626"/>
    <lineage>
        <taxon>Bacteria</taxon>
        <taxon>Pseudomonadati</taxon>
        <taxon>Pseudomonadota</taxon>
        <taxon>Gammaproteobacteria</taxon>
        <taxon>Alteromonadales</taxon>
        <taxon>Pseudoalteromonadaceae</taxon>
        <taxon>Pseudoalteromonas</taxon>
    </lineage>
</organism>
<evidence type="ECO:0000259" key="14">
    <source>
        <dbReference type="Pfam" id="PF00593"/>
    </source>
</evidence>
<dbReference type="GO" id="GO:0009279">
    <property type="term" value="C:cell outer membrane"/>
    <property type="evidence" value="ECO:0007669"/>
    <property type="project" value="UniProtKB-SubCell"/>
</dbReference>
<dbReference type="AlphaFoldDB" id="A4CDZ5"/>
<evidence type="ECO:0000256" key="6">
    <source>
        <dbReference type="ARBA" id="ARBA00022729"/>
    </source>
</evidence>
<keyword evidence="10 16" id="KW-0675">Receptor</keyword>
<dbReference type="InterPro" id="IPR039426">
    <property type="entry name" value="TonB-dep_rcpt-like"/>
</dbReference>
<evidence type="ECO:0000256" key="10">
    <source>
        <dbReference type="ARBA" id="ARBA00023170"/>
    </source>
</evidence>
<evidence type="ECO:0000313" key="17">
    <source>
        <dbReference type="Proteomes" id="UP000006201"/>
    </source>
</evidence>
<evidence type="ECO:0000256" key="4">
    <source>
        <dbReference type="ARBA" id="ARBA00022452"/>
    </source>
</evidence>
<dbReference type="PANTHER" id="PTHR32552">
    <property type="entry name" value="FERRICHROME IRON RECEPTOR-RELATED"/>
    <property type="match status" value="1"/>
</dbReference>
<keyword evidence="5 12" id="KW-0812">Transmembrane</keyword>
<proteinExistence type="inferred from homology"/>
<dbReference type="InterPro" id="IPR010105">
    <property type="entry name" value="TonB_sidphr_rcpt"/>
</dbReference>
<evidence type="ECO:0000256" key="11">
    <source>
        <dbReference type="ARBA" id="ARBA00023237"/>
    </source>
</evidence>
<dbReference type="FunFam" id="2.170.130.10:FF:000001">
    <property type="entry name" value="Catecholate siderophore TonB-dependent receptor"/>
    <property type="match status" value="1"/>
</dbReference>
<feature type="domain" description="TonB-dependent receptor plug" evidence="15">
    <location>
        <begin position="95"/>
        <end position="196"/>
    </location>
</feature>
<evidence type="ECO:0000256" key="5">
    <source>
        <dbReference type="ARBA" id="ARBA00022692"/>
    </source>
</evidence>
<keyword evidence="11 12" id="KW-0998">Cell outer membrane</keyword>
<keyword evidence="3 12" id="KW-0813">Transport</keyword>
<name>A4CDZ5_9GAMM</name>
<evidence type="ECO:0000313" key="16">
    <source>
        <dbReference type="EMBL" id="EAR27187.1"/>
    </source>
</evidence>
<dbReference type="GO" id="GO:0015344">
    <property type="term" value="F:siderophore uptake transmembrane transporter activity"/>
    <property type="evidence" value="ECO:0007669"/>
    <property type="project" value="TreeGrafter"/>
</dbReference>
<keyword evidence="8 13" id="KW-0798">TonB box</keyword>
<evidence type="ECO:0000256" key="2">
    <source>
        <dbReference type="ARBA" id="ARBA00009810"/>
    </source>
</evidence>
<comment type="caution">
    <text evidence="16">The sequence shown here is derived from an EMBL/GenBank/DDBJ whole genome shotgun (WGS) entry which is preliminary data.</text>
</comment>
<evidence type="ECO:0000256" key="13">
    <source>
        <dbReference type="RuleBase" id="RU003357"/>
    </source>
</evidence>
<dbReference type="Gene3D" id="2.40.170.20">
    <property type="entry name" value="TonB-dependent receptor, beta-barrel domain"/>
    <property type="match status" value="1"/>
</dbReference>
<dbReference type="OrthoDB" id="9790771at2"/>
<dbReference type="Pfam" id="PF00593">
    <property type="entry name" value="TonB_dep_Rec_b-barrel"/>
    <property type="match status" value="1"/>
</dbReference>
<dbReference type="PROSITE" id="PS52016">
    <property type="entry name" value="TONB_DEPENDENT_REC_3"/>
    <property type="match status" value="1"/>
</dbReference>
<protein>
    <submittedName>
        <fullName evidence="16">Outer membrane ferric siderophore receptor</fullName>
    </submittedName>
</protein>
<feature type="domain" description="TonB-dependent receptor-like beta-barrel" evidence="14">
    <location>
        <begin position="272"/>
        <end position="743"/>
    </location>
</feature>
<dbReference type="NCBIfam" id="TIGR01783">
    <property type="entry name" value="TonB-siderophor"/>
    <property type="match status" value="1"/>
</dbReference>
<evidence type="ECO:0000256" key="12">
    <source>
        <dbReference type="PROSITE-ProRule" id="PRU01360"/>
    </source>
</evidence>
<dbReference type="SUPFAM" id="SSF56935">
    <property type="entry name" value="Porins"/>
    <property type="match status" value="1"/>
</dbReference>
<comment type="similarity">
    <text evidence="2 12 13">Belongs to the TonB-dependent receptor family.</text>
</comment>
<dbReference type="GO" id="GO:0038023">
    <property type="term" value="F:signaling receptor activity"/>
    <property type="evidence" value="ECO:0007669"/>
    <property type="project" value="InterPro"/>
</dbReference>
<evidence type="ECO:0000256" key="9">
    <source>
        <dbReference type="ARBA" id="ARBA00023136"/>
    </source>
</evidence>
<evidence type="ECO:0000256" key="8">
    <source>
        <dbReference type="ARBA" id="ARBA00023077"/>
    </source>
</evidence>
<dbReference type="InterPro" id="IPR037066">
    <property type="entry name" value="Plug_dom_sf"/>
</dbReference>
<reference evidence="16 17" key="1">
    <citation type="submission" date="2006-02" db="EMBL/GenBank/DDBJ databases">
        <authorList>
            <person name="Moran M.A."/>
            <person name="Kjelleberg S."/>
            <person name="Egan S."/>
            <person name="Saunders N."/>
            <person name="Thomas T."/>
            <person name="Ferriera S."/>
            <person name="Johnson J."/>
            <person name="Kravitz S."/>
            <person name="Halpern A."/>
            <person name="Remington K."/>
            <person name="Beeson K."/>
            <person name="Tran B."/>
            <person name="Rogers Y.-H."/>
            <person name="Friedman R."/>
            <person name="Venter J.C."/>
        </authorList>
    </citation>
    <scope>NUCLEOTIDE SEQUENCE [LARGE SCALE GENOMIC DNA]</scope>
    <source>
        <strain evidence="16 17">D2</strain>
    </source>
</reference>
<keyword evidence="7" id="KW-0406">Ion transport</keyword>
<dbReference type="InterPro" id="IPR036942">
    <property type="entry name" value="Beta-barrel_TonB_sf"/>
</dbReference>
<dbReference type="PANTHER" id="PTHR32552:SF83">
    <property type="entry name" value="BLR3904 PROTEIN"/>
    <property type="match status" value="1"/>
</dbReference>
<evidence type="ECO:0000259" key="15">
    <source>
        <dbReference type="Pfam" id="PF07715"/>
    </source>
</evidence>
<dbReference type="eggNOG" id="COG4774">
    <property type="taxonomic scope" value="Bacteria"/>
</dbReference>
<dbReference type="InterPro" id="IPR012910">
    <property type="entry name" value="Plug_dom"/>
</dbReference>
<dbReference type="CDD" id="cd01347">
    <property type="entry name" value="ligand_gated_channel"/>
    <property type="match status" value="1"/>
</dbReference>
<accession>A4CDZ5</accession>
<keyword evidence="4 12" id="KW-1134">Transmembrane beta strand</keyword>
<dbReference type="Gene3D" id="2.170.130.10">
    <property type="entry name" value="TonB-dependent receptor, plug domain"/>
    <property type="match status" value="1"/>
</dbReference>
<dbReference type="Pfam" id="PF07715">
    <property type="entry name" value="Plug"/>
    <property type="match status" value="1"/>
</dbReference>
<dbReference type="Proteomes" id="UP000006201">
    <property type="component" value="Unassembled WGS sequence"/>
</dbReference>
<keyword evidence="17" id="KW-1185">Reference proteome</keyword>
<dbReference type="HOGENOM" id="CLU_008287_9_1_6"/>
<dbReference type="InterPro" id="IPR000531">
    <property type="entry name" value="Beta-barrel_TonB"/>
</dbReference>
<keyword evidence="9 12" id="KW-0472">Membrane</keyword>
<gene>
    <name evidence="16" type="ORF">PTD2_05935</name>
</gene>
<dbReference type="GO" id="GO:0015891">
    <property type="term" value="P:siderophore transport"/>
    <property type="evidence" value="ECO:0007669"/>
    <property type="project" value="InterPro"/>
</dbReference>
<evidence type="ECO:0000256" key="1">
    <source>
        <dbReference type="ARBA" id="ARBA00004571"/>
    </source>
</evidence>
<evidence type="ECO:0000256" key="3">
    <source>
        <dbReference type="ARBA" id="ARBA00022448"/>
    </source>
</evidence>
<dbReference type="EMBL" id="AAOH01000007">
    <property type="protein sequence ID" value="EAR27187.1"/>
    <property type="molecule type" value="Genomic_DNA"/>
</dbReference>
<evidence type="ECO:0000256" key="7">
    <source>
        <dbReference type="ARBA" id="ARBA00023065"/>
    </source>
</evidence>
<keyword evidence="6" id="KW-0732">Signal</keyword>
<sequence>MITININMRNNLNAIDNNYHLLTESFMRVVNKGLALPFTKKIMTQAVAIGIASISLNTHANTEVKELATTVVKEEKKDDYKVEKASSEKYQTSLLNTPKTITVVNEQVLKDQGVTSLNDALRNVAGVSTFGAGEGGGGNITTNDKITIRGFSANGNIYIDGIRDIAGYSRDMFNFEQVEVTKGASSSITGKGSSGGSINLVTKQAEQDEFSNAEASYDDAERLRLTLDHNTQLNEKVALRINGLYTQGGDAFDNGVEEYQTTAIAPSLRVDFNDRTSLIADLLYMKQDNNPMLGLPWVNADAAAQLGYKEGPLPTQFWNNYYGVAKRDFEDVSVNLATLLIEHQLADNILLRSQTRLASNEKQSILSRPLVRSSRDAETGKYTYFNEISVDWVQAIDQENDLFVTQFDAIFNLASGNIKHDLVVGAEYYQEETTRYTLSSSLKLNSNFVSIDKPNTNSPFSGEISRSGEPTVVKGTGLALYALDSITLNDQWLATVGLRFEDYQAEGSSYVRQVIDNKRVSVYVDDLSADGTFFSWNGSLAYKPNAQTNYYFGIANSQDPAGGDLAFSGSSLEGITRVSSLDPQEAKTYELGAKWDLFAEKLQISTALFLTKKTVLDTDLDGTYFLAGEQQAKGLEFSANGSINDQLSVLASYTHQETEVTQDYNPDTQGNGLSAAPEDSANVWFNYTLDKLSLGAGAQYSSGNIYWRRNTAYFDSGSQTILNVMAGYDVTDKLALQFNIDNLTDKEYVTDYSARGHFRPGNPRTMKLTVRYQF</sequence>
<dbReference type="STRING" id="87626.PTD2_05935"/>